<feature type="region of interest" description="Disordered" evidence="1">
    <location>
        <begin position="24"/>
        <end position="46"/>
    </location>
</feature>
<dbReference type="GeneID" id="70228819"/>
<keyword evidence="2" id="KW-0812">Transmembrane</keyword>
<dbReference type="AlphaFoldDB" id="A0A9P9HWX7"/>
<sequence length="250" mass="27985">MSPDFGRCLVAIWGKNLRHREPEVSVDATTPSVSAQTLSPSIKHRSIPPMNGMVHHYSYHRGTFFKYPSITSIPTRENHKTSQAPAQAPLHDIITLQDLHDLKLQSILDISSQIVTMPPLIQTLALMARDMEENNDVLESKSPGPSATLRIVAAMSTCGWITFGLISGLVLNTRGKASSFVPEWYLDSNGTVWAKLAVAAWWTFVILFWPAIWVVYVIFATGRAILKLFLKCTEKRKEKKERETAEVVVV</sequence>
<feature type="transmembrane region" description="Helical" evidence="2">
    <location>
        <begin position="192"/>
        <end position="219"/>
    </location>
</feature>
<comment type="caution">
    <text evidence="3">The sequence shown here is derived from an EMBL/GenBank/DDBJ whole genome shotgun (WGS) entry which is preliminary data.</text>
</comment>
<reference evidence="3" key="1">
    <citation type="journal article" date="2021" name="Nat. Commun.">
        <title>Genetic determinants of endophytism in the Arabidopsis root mycobiome.</title>
        <authorList>
            <person name="Mesny F."/>
            <person name="Miyauchi S."/>
            <person name="Thiergart T."/>
            <person name="Pickel B."/>
            <person name="Atanasova L."/>
            <person name="Karlsson M."/>
            <person name="Huettel B."/>
            <person name="Barry K.W."/>
            <person name="Haridas S."/>
            <person name="Chen C."/>
            <person name="Bauer D."/>
            <person name="Andreopoulos W."/>
            <person name="Pangilinan J."/>
            <person name="LaButti K."/>
            <person name="Riley R."/>
            <person name="Lipzen A."/>
            <person name="Clum A."/>
            <person name="Drula E."/>
            <person name="Henrissat B."/>
            <person name="Kohler A."/>
            <person name="Grigoriev I.V."/>
            <person name="Martin F.M."/>
            <person name="Hacquard S."/>
        </authorList>
    </citation>
    <scope>NUCLEOTIDE SEQUENCE</scope>
    <source>
        <strain evidence="3">MPI-CAGE-AT-0023</strain>
    </source>
</reference>
<feature type="compositionally biased region" description="Polar residues" evidence="1">
    <location>
        <begin position="27"/>
        <end position="40"/>
    </location>
</feature>
<gene>
    <name evidence="3" type="ORF">BKA55DRAFT_685910</name>
</gene>
<proteinExistence type="predicted"/>
<evidence type="ECO:0000313" key="4">
    <source>
        <dbReference type="Proteomes" id="UP000720189"/>
    </source>
</evidence>
<dbReference type="Proteomes" id="UP000720189">
    <property type="component" value="Unassembled WGS sequence"/>
</dbReference>
<accession>A0A9P9HWX7</accession>
<organism evidence="3 4">
    <name type="scientific">Fusarium redolens</name>
    <dbReference type="NCBI Taxonomy" id="48865"/>
    <lineage>
        <taxon>Eukaryota</taxon>
        <taxon>Fungi</taxon>
        <taxon>Dikarya</taxon>
        <taxon>Ascomycota</taxon>
        <taxon>Pezizomycotina</taxon>
        <taxon>Sordariomycetes</taxon>
        <taxon>Hypocreomycetidae</taxon>
        <taxon>Hypocreales</taxon>
        <taxon>Nectriaceae</taxon>
        <taxon>Fusarium</taxon>
        <taxon>Fusarium redolens species complex</taxon>
    </lineage>
</organism>
<keyword evidence="2" id="KW-1133">Transmembrane helix</keyword>
<evidence type="ECO:0000313" key="3">
    <source>
        <dbReference type="EMBL" id="KAH7265443.1"/>
    </source>
</evidence>
<name>A0A9P9HWX7_FUSRE</name>
<protein>
    <recommendedName>
        <fullName evidence="5">Transmembrane protein</fullName>
    </recommendedName>
</protein>
<dbReference type="EMBL" id="JAGMUX010000003">
    <property type="protein sequence ID" value="KAH7265443.1"/>
    <property type="molecule type" value="Genomic_DNA"/>
</dbReference>
<dbReference type="OrthoDB" id="4927953at2759"/>
<evidence type="ECO:0000256" key="2">
    <source>
        <dbReference type="SAM" id="Phobius"/>
    </source>
</evidence>
<evidence type="ECO:0000256" key="1">
    <source>
        <dbReference type="SAM" id="MobiDB-lite"/>
    </source>
</evidence>
<dbReference type="RefSeq" id="XP_046054178.1">
    <property type="nucleotide sequence ID" value="XM_046198865.1"/>
</dbReference>
<keyword evidence="2" id="KW-0472">Membrane</keyword>
<evidence type="ECO:0008006" key="5">
    <source>
        <dbReference type="Google" id="ProtNLM"/>
    </source>
</evidence>
<feature type="transmembrane region" description="Helical" evidence="2">
    <location>
        <begin position="151"/>
        <end position="172"/>
    </location>
</feature>
<keyword evidence="4" id="KW-1185">Reference proteome</keyword>